<evidence type="ECO:0000259" key="4">
    <source>
        <dbReference type="Pfam" id="PF20803"/>
    </source>
</evidence>
<organism evidence="5 7">
    <name type="scientific">Thauera aminoaromatica</name>
    <dbReference type="NCBI Taxonomy" id="164330"/>
    <lineage>
        <taxon>Bacteria</taxon>
        <taxon>Pseudomonadati</taxon>
        <taxon>Pseudomonadota</taxon>
        <taxon>Betaproteobacteria</taxon>
        <taxon>Rhodocyclales</taxon>
        <taxon>Zoogloeaceae</taxon>
        <taxon>Thauera</taxon>
    </lineage>
</organism>
<proteinExistence type="predicted"/>
<evidence type="ECO:0000259" key="2">
    <source>
        <dbReference type="Pfam" id="PF07848"/>
    </source>
</evidence>
<dbReference type="InterPro" id="IPR013225">
    <property type="entry name" value="PaaX_C"/>
</dbReference>
<dbReference type="Pfam" id="PF08223">
    <property type="entry name" value="PaaX_C"/>
    <property type="match status" value="1"/>
</dbReference>
<dbReference type="OrthoDB" id="2270427at2"/>
<dbReference type="InterPro" id="IPR011965">
    <property type="entry name" value="PaaX_trns_reg"/>
</dbReference>
<sequence>MKSRVIERWVEAHLAGRRISANSLIISVYGDLIAVHGGVVWLADLIRLMAPFGLNERVVRTSVYRLVQDDWLESGQVGRRSYYRLAASGMRRFAPAWRRIFEPEGEGWSGTWQVVMLPSALEARVADNLRRELSWAGYGALNAGVLLRPTDDASTLRNILDGCGLRDRVVPLTARGLDGVTGAATDELVRECWDLQAIAATYDGFIEHFRPLLRAFGAGEAEPEQAFLVQTLLMHEFRRVLLHDPQLPVQVMPNRWRGDAARELCARLYRLSWRAACRHLQASCATPEGPLPPPSAQFFRRFGGLELPPAATDEVAAEG</sequence>
<dbReference type="PANTHER" id="PTHR30319:SF1">
    <property type="entry name" value="TRANSCRIPTIONAL REPRESSOR PAAX"/>
    <property type="match status" value="1"/>
</dbReference>
<evidence type="ECO:0000259" key="3">
    <source>
        <dbReference type="Pfam" id="PF08223"/>
    </source>
</evidence>
<evidence type="ECO:0000313" key="7">
    <source>
        <dbReference type="Proteomes" id="UP000002186"/>
    </source>
</evidence>
<dbReference type="Gene3D" id="1.20.58.1460">
    <property type="match status" value="1"/>
</dbReference>
<dbReference type="GO" id="GO:0006351">
    <property type="term" value="P:DNA-templated transcription"/>
    <property type="evidence" value="ECO:0007669"/>
    <property type="project" value="InterPro"/>
</dbReference>
<dbReference type="PANTHER" id="PTHR30319">
    <property type="entry name" value="PHENYLACETIC ACID REGULATOR-RELATED TRANSCRIPTIONAL REPRESSOR"/>
    <property type="match status" value="1"/>
</dbReference>
<dbReference type="AlphaFoldDB" id="C4ZL33"/>
<dbReference type="Gene3D" id="1.10.10.10">
    <property type="entry name" value="Winged helix-like DNA-binding domain superfamily/Winged helix DNA-binding domain"/>
    <property type="match status" value="1"/>
</dbReference>
<feature type="domain" description="Transcriptional repressor PaaX-like N-terminal" evidence="2">
    <location>
        <begin position="21"/>
        <end position="88"/>
    </location>
</feature>
<dbReference type="Pfam" id="PF07848">
    <property type="entry name" value="PaaX"/>
    <property type="match status" value="1"/>
</dbReference>
<feature type="domain" description="Transcriptional repressor PaaX-like C-terminal" evidence="3">
    <location>
        <begin position="193"/>
        <end position="281"/>
    </location>
</feature>
<dbReference type="InterPro" id="IPR012906">
    <property type="entry name" value="PaaX-like_N"/>
</dbReference>
<dbReference type="Pfam" id="PF20803">
    <property type="entry name" value="PaaX_M"/>
    <property type="match status" value="1"/>
</dbReference>
<keyword evidence="7" id="KW-1185">Reference proteome</keyword>
<feature type="transmembrane region" description="Helical" evidence="1">
    <location>
        <begin position="21"/>
        <end position="43"/>
    </location>
</feature>
<dbReference type="InterPro" id="IPR036388">
    <property type="entry name" value="WH-like_DNA-bd_sf"/>
</dbReference>
<dbReference type="NCBIfam" id="TIGR02277">
    <property type="entry name" value="PaaX_trns_reg"/>
    <property type="match status" value="1"/>
</dbReference>
<accession>C4ZL33</accession>
<dbReference type="Gene3D" id="3.30.70.2650">
    <property type="match status" value="1"/>
</dbReference>
<reference evidence="7" key="1">
    <citation type="submission" date="2009-05" db="EMBL/GenBank/DDBJ databases">
        <title>Complete sequence of chromosome of Thauera sp. MZ1T.</title>
        <authorList>
            <consortium name="US DOE Joint Genome Institute"/>
            <person name="Lucas S."/>
            <person name="Copeland A."/>
            <person name="Lapidus A."/>
            <person name="Glavina del Rio T."/>
            <person name="Dalin E."/>
            <person name="Tice H."/>
            <person name="Bruce D."/>
            <person name="Goodwin L."/>
            <person name="Pitluck S."/>
            <person name="Sims D."/>
            <person name="Brettin T."/>
            <person name="Detter J.C."/>
            <person name="Han C."/>
            <person name="Larimer F."/>
            <person name="Land M."/>
            <person name="Hauser L."/>
            <person name="Kyrpides N."/>
            <person name="Mikhailova N."/>
            <person name="Sayler G.S."/>
        </authorList>
    </citation>
    <scope>NUCLEOTIDE SEQUENCE [LARGE SCALE GENOMIC DNA]</scope>
    <source>
        <strain evidence="7">MZ1T</strain>
    </source>
</reference>
<dbReference type="PIRSF" id="PIRSF020623">
    <property type="entry name" value="PaaX"/>
    <property type="match status" value="1"/>
</dbReference>
<evidence type="ECO:0000313" key="5">
    <source>
        <dbReference type="EMBL" id="ACK52991.1"/>
    </source>
</evidence>
<keyword evidence="1" id="KW-0812">Transmembrane</keyword>
<reference evidence="5 7" key="2">
    <citation type="journal article" date="2012" name="Stand. Genomic Sci.">
        <title>Complete genome sequence of Thauera aminoaromatica strain MZ1T.</title>
        <authorList>
            <person name="Jiang K."/>
            <person name="Sanseverino J."/>
            <person name="Chauhan A."/>
            <person name="Lucas S."/>
            <person name="Copeland A."/>
            <person name="Lapidus A."/>
            <person name="Del Rio T.G."/>
            <person name="Dalin E."/>
            <person name="Tice H."/>
            <person name="Bruce D."/>
            <person name="Goodwin L."/>
            <person name="Pitluck S."/>
            <person name="Sims D."/>
            <person name="Brettin T."/>
            <person name="Detter J.C."/>
            <person name="Han C."/>
            <person name="Chang Y.J."/>
            <person name="Larimer F."/>
            <person name="Land M."/>
            <person name="Hauser L."/>
            <person name="Kyrpides N.C."/>
            <person name="Mikhailova N."/>
            <person name="Moser S."/>
            <person name="Jegier P."/>
            <person name="Close D."/>
            <person name="Debruyn J.M."/>
            <person name="Wang Y."/>
            <person name="Layton A.C."/>
            <person name="Allen M.S."/>
            <person name="Sayler G.S."/>
        </authorList>
    </citation>
    <scope>NUCLEOTIDE SEQUENCE [LARGE SCALE GENOMIC DNA]</scope>
    <source>
        <strain evidence="5 7">MZ1T</strain>
    </source>
</reference>
<dbReference type="STRING" id="85643.Tmz1t_0196"/>
<dbReference type="eggNOG" id="COG3327">
    <property type="taxonomic scope" value="Bacteria"/>
</dbReference>
<name>C4ZL33_THASP</name>
<keyword evidence="1" id="KW-0472">Membrane</keyword>
<accession>A0A5C7SZK3</accession>
<dbReference type="Proteomes" id="UP000321192">
    <property type="component" value="Unassembled WGS sequence"/>
</dbReference>
<dbReference type="InterPro" id="IPR048846">
    <property type="entry name" value="PaaX-like_central"/>
</dbReference>
<feature type="domain" description="Transcriptional repressor PaaX-like central Cas2-like" evidence="4">
    <location>
        <begin position="107"/>
        <end position="176"/>
    </location>
</feature>
<dbReference type="RefSeq" id="WP_004324810.1">
    <property type="nucleotide sequence ID" value="NC_011662.2"/>
</dbReference>
<evidence type="ECO:0000313" key="6">
    <source>
        <dbReference type="EMBL" id="TXH89388.1"/>
    </source>
</evidence>
<dbReference type="EMBL" id="CP001281">
    <property type="protein sequence ID" value="ACK52991.1"/>
    <property type="molecule type" value="Genomic_DNA"/>
</dbReference>
<dbReference type="Proteomes" id="UP000002186">
    <property type="component" value="Chromosome"/>
</dbReference>
<protein>
    <submittedName>
        <fullName evidence="6">Phenylacetic acid degradation operon negative regulatory protein PaaX</fullName>
    </submittedName>
    <submittedName>
        <fullName evidence="5">Transcriptional regulator, PaaX family</fullName>
    </submittedName>
</protein>
<reference evidence="6 8" key="3">
    <citation type="submission" date="2018-09" db="EMBL/GenBank/DDBJ databases">
        <title>Metagenome Assembled Genomes from an Advanced Water Purification Facility.</title>
        <authorList>
            <person name="Stamps B.W."/>
            <person name="Spear J.R."/>
        </authorList>
    </citation>
    <scope>NUCLEOTIDE SEQUENCE [LARGE SCALE GENOMIC DNA]</scope>
    <source>
        <strain evidence="6">Bin_27_1</strain>
    </source>
</reference>
<gene>
    <name evidence="6" type="primary">paaX</name>
    <name evidence="5" type="ordered locus">Tmz1t_0196</name>
    <name evidence="6" type="ORF">E6Q80_04430</name>
</gene>
<evidence type="ECO:0000313" key="8">
    <source>
        <dbReference type="Proteomes" id="UP000321192"/>
    </source>
</evidence>
<dbReference type="HOGENOM" id="CLU_067515_0_0_4"/>
<dbReference type="KEGG" id="tmz:Tmz1t_0196"/>
<keyword evidence="1" id="KW-1133">Transmembrane helix</keyword>
<dbReference type="EMBL" id="SSFD01000059">
    <property type="protein sequence ID" value="TXH89388.1"/>
    <property type="molecule type" value="Genomic_DNA"/>
</dbReference>
<evidence type="ECO:0000256" key="1">
    <source>
        <dbReference type="SAM" id="Phobius"/>
    </source>
</evidence>